<comment type="caution">
    <text evidence="1">The sequence shown here is derived from an EMBL/GenBank/DDBJ whole genome shotgun (WGS) entry which is preliminary data.</text>
</comment>
<dbReference type="EMBL" id="JAJTTC010000001">
    <property type="protein sequence ID" value="MCF0059905.1"/>
    <property type="molecule type" value="Genomic_DNA"/>
</dbReference>
<dbReference type="AlphaFoldDB" id="A0A9X1TD42"/>
<gene>
    <name evidence="1" type="ORF">LXM26_00260</name>
</gene>
<name>A0A9X1TD42_9BACT</name>
<dbReference type="RefSeq" id="WP_234652167.1">
    <property type="nucleotide sequence ID" value="NZ_CP094997.1"/>
</dbReference>
<organism evidence="1 2">
    <name type="scientific">Dyadobacter chenwenxiniae</name>
    <dbReference type="NCBI Taxonomy" id="2906456"/>
    <lineage>
        <taxon>Bacteria</taxon>
        <taxon>Pseudomonadati</taxon>
        <taxon>Bacteroidota</taxon>
        <taxon>Cytophagia</taxon>
        <taxon>Cytophagales</taxon>
        <taxon>Spirosomataceae</taxon>
        <taxon>Dyadobacter</taxon>
    </lineage>
</organism>
<proteinExistence type="predicted"/>
<dbReference type="Proteomes" id="UP001139000">
    <property type="component" value="Unassembled WGS sequence"/>
</dbReference>
<reference evidence="1" key="1">
    <citation type="submission" date="2021-12" db="EMBL/GenBank/DDBJ databases">
        <title>Novel species in genus Dyadobacter.</title>
        <authorList>
            <person name="Ma C."/>
        </authorList>
    </citation>
    <scope>NUCLEOTIDE SEQUENCE</scope>
    <source>
        <strain evidence="1">LJ419</strain>
    </source>
</reference>
<evidence type="ECO:0000313" key="2">
    <source>
        <dbReference type="Proteomes" id="UP001139000"/>
    </source>
</evidence>
<sequence length="81" mass="9208">MSETNTPGGIRGAILQIIIDEGTAKQEHIDELNHYKKQWVDAGLEKGQWGTEIDGKVYPLNSDEHRLAMKNMLEQYKPVTK</sequence>
<protein>
    <submittedName>
        <fullName evidence="1">Uncharacterized protein</fullName>
    </submittedName>
</protein>
<evidence type="ECO:0000313" key="1">
    <source>
        <dbReference type="EMBL" id="MCF0059905.1"/>
    </source>
</evidence>
<accession>A0A9X1TD42</accession>
<keyword evidence="2" id="KW-1185">Reference proteome</keyword>